<protein>
    <submittedName>
        <fullName evidence="4">ParB/RepB/Spo0J family partition protein</fullName>
    </submittedName>
</protein>
<feature type="domain" description="ParB-like N-terminal" evidence="3">
    <location>
        <begin position="76"/>
        <end position="173"/>
    </location>
</feature>
<keyword evidence="5" id="KW-1185">Reference proteome</keyword>
<evidence type="ECO:0000313" key="4">
    <source>
        <dbReference type="EMBL" id="MEK8024572.1"/>
    </source>
</evidence>
<dbReference type="SUPFAM" id="SSF109709">
    <property type="entry name" value="KorB DNA-binding domain-like"/>
    <property type="match status" value="1"/>
</dbReference>
<dbReference type="InterPro" id="IPR004437">
    <property type="entry name" value="ParB/RepB/Spo0J"/>
</dbReference>
<dbReference type="InterPro" id="IPR050336">
    <property type="entry name" value="Chromosome_partition/occlusion"/>
</dbReference>
<dbReference type="Gene3D" id="1.10.10.2830">
    <property type="match status" value="1"/>
</dbReference>
<dbReference type="NCBIfam" id="TIGR00180">
    <property type="entry name" value="parB_part"/>
    <property type="match status" value="1"/>
</dbReference>
<feature type="compositionally biased region" description="Low complexity" evidence="2">
    <location>
        <begin position="1"/>
        <end position="17"/>
    </location>
</feature>
<evidence type="ECO:0000256" key="1">
    <source>
        <dbReference type="ARBA" id="ARBA00006295"/>
    </source>
</evidence>
<dbReference type="CDD" id="cd16405">
    <property type="entry name" value="RepB_like_N"/>
    <property type="match status" value="1"/>
</dbReference>
<dbReference type="RefSeq" id="WP_341372352.1">
    <property type="nucleotide sequence ID" value="NZ_JBBUTF010000002.1"/>
</dbReference>
<evidence type="ECO:0000259" key="3">
    <source>
        <dbReference type="SMART" id="SM00470"/>
    </source>
</evidence>
<dbReference type="PANTHER" id="PTHR33375:SF1">
    <property type="entry name" value="CHROMOSOME-PARTITIONING PROTEIN PARB-RELATED"/>
    <property type="match status" value="1"/>
</dbReference>
<reference evidence="4 5" key="1">
    <citation type="submission" date="2024-04" db="EMBL/GenBank/DDBJ databases">
        <title>Novel species of the genus Ideonella isolated from streams.</title>
        <authorList>
            <person name="Lu H."/>
        </authorList>
    </citation>
    <scope>NUCLEOTIDE SEQUENCE [LARGE SCALE GENOMIC DNA]</scope>
    <source>
        <strain evidence="4 5">BYS139W</strain>
    </source>
</reference>
<dbReference type="SUPFAM" id="SSF110849">
    <property type="entry name" value="ParB/Sulfiredoxin"/>
    <property type="match status" value="1"/>
</dbReference>
<comment type="similarity">
    <text evidence="1">Belongs to the ParB family.</text>
</comment>
<comment type="caution">
    <text evidence="4">The sequence shown here is derived from an EMBL/GenBank/DDBJ whole genome shotgun (WGS) entry which is preliminary data.</text>
</comment>
<proteinExistence type="inferred from homology"/>
<feature type="region of interest" description="Disordered" evidence="2">
    <location>
        <begin position="1"/>
        <end position="30"/>
    </location>
</feature>
<dbReference type="Proteomes" id="UP001368500">
    <property type="component" value="Unassembled WGS sequence"/>
</dbReference>
<dbReference type="EMBL" id="JBBUTF010000002">
    <property type="protein sequence ID" value="MEK8024572.1"/>
    <property type="molecule type" value="Genomic_DNA"/>
</dbReference>
<evidence type="ECO:0000256" key="2">
    <source>
        <dbReference type="SAM" id="MobiDB-lite"/>
    </source>
</evidence>
<organism evidence="4 5">
    <name type="scientific">Pseudaquabacterium rugosum</name>
    <dbReference type="NCBI Taxonomy" id="2984194"/>
    <lineage>
        <taxon>Bacteria</taxon>
        <taxon>Pseudomonadati</taxon>
        <taxon>Pseudomonadota</taxon>
        <taxon>Betaproteobacteria</taxon>
        <taxon>Burkholderiales</taxon>
        <taxon>Sphaerotilaceae</taxon>
        <taxon>Pseudaquabacterium</taxon>
    </lineage>
</organism>
<dbReference type="InterPro" id="IPR037972">
    <property type="entry name" value="RepB_N"/>
</dbReference>
<accession>A0ABU9B6C2</accession>
<name>A0ABU9B6C2_9BURK</name>
<sequence>MIDPPSTALAAAAAADSAPPPPAAAGTRGSARLNQAVRGVARSAMKQGEKVVQIRTTITLGAARRSPQTAAARTVQLLNPAQISVSRWSSRHRDSFLGAAFQDLKRSIQHDGKNQIPVLVRPLRAVGRTTPEPRYELAYGHRRLQACIELGLPVRAIVEELSEGDLVAKIHAENQAREPLSAFEAGCFYKQLLQAQLFASERKLAQALGIDQAGVNRKVWLASLPADFLQIFGNPLAISCDDIKRLRAAWNRDAQGLQRQTHVLLDTEGPLPAKQAIARLTLNSGPRADGGSITALPASSPMTGLATSPVVEVQGSGSDGLTLRVNARLDAAEQAALRQHVERFVQALHGVRDLAA</sequence>
<dbReference type="InterPro" id="IPR036086">
    <property type="entry name" value="ParB/Sulfiredoxin_sf"/>
</dbReference>
<dbReference type="Gene3D" id="3.90.1530.30">
    <property type="match status" value="1"/>
</dbReference>
<dbReference type="PANTHER" id="PTHR33375">
    <property type="entry name" value="CHROMOSOME-PARTITIONING PROTEIN PARB-RELATED"/>
    <property type="match status" value="1"/>
</dbReference>
<dbReference type="InterPro" id="IPR003115">
    <property type="entry name" value="ParB_N"/>
</dbReference>
<gene>
    <name evidence="4" type="ORF">AACH11_01145</name>
</gene>
<dbReference type="SMART" id="SM00470">
    <property type="entry name" value="ParB"/>
    <property type="match status" value="1"/>
</dbReference>
<dbReference type="Pfam" id="PF02195">
    <property type="entry name" value="ParB_N"/>
    <property type="match status" value="1"/>
</dbReference>
<evidence type="ECO:0000313" key="5">
    <source>
        <dbReference type="Proteomes" id="UP001368500"/>
    </source>
</evidence>